<dbReference type="InterPro" id="IPR018511">
    <property type="entry name" value="Hemolysin-typ_Ca-bd_CS"/>
</dbReference>
<evidence type="ECO:0000259" key="3">
    <source>
        <dbReference type="PROSITE" id="PS50268"/>
    </source>
</evidence>
<dbReference type="SUPFAM" id="SSF49313">
    <property type="entry name" value="Cadherin-like"/>
    <property type="match status" value="1"/>
</dbReference>
<dbReference type="AlphaFoldDB" id="A0A5N3PB49"/>
<dbReference type="InterPro" id="IPR002126">
    <property type="entry name" value="Cadherin-like_dom"/>
</dbReference>
<gene>
    <name evidence="4" type="ORF">FEZ63_10785</name>
</gene>
<keyword evidence="2" id="KW-0964">Secreted</keyword>
<dbReference type="InterPro" id="IPR015919">
    <property type="entry name" value="Cadherin-like_sf"/>
</dbReference>
<dbReference type="GO" id="GO:0007156">
    <property type="term" value="P:homophilic cell adhesion via plasma membrane adhesion molecules"/>
    <property type="evidence" value="ECO:0007669"/>
    <property type="project" value="InterPro"/>
</dbReference>
<feature type="domain" description="Cadherin" evidence="3">
    <location>
        <begin position="404"/>
        <end position="503"/>
    </location>
</feature>
<dbReference type="InterPro" id="IPR050557">
    <property type="entry name" value="RTX_toxin/Mannuronan_C5-epim"/>
</dbReference>
<evidence type="ECO:0000313" key="5">
    <source>
        <dbReference type="Proteomes" id="UP000325684"/>
    </source>
</evidence>
<evidence type="ECO:0000256" key="1">
    <source>
        <dbReference type="ARBA" id="ARBA00004613"/>
    </source>
</evidence>
<dbReference type="PROSITE" id="PS50268">
    <property type="entry name" value="CADHERIN_2"/>
    <property type="match status" value="1"/>
</dbReference>
<evidence type="ECO:0000313" key="4">
    <source>
        <dbReference type="EMBL" id="KAB0266921.1"/>
    </source>
</evidence>
<name>A0A5N3PB49_9HYPH</name>
<dbReference type="RefSeq" id="WP_150944220.1">
    <property type="nucleotide sequence ID" value="NZ_VCMV01000014.1"/>
</dbReference>
<dbReference type="SUPFAM" id="SSF51120">
    <property type="entry name" value="beta-Roll"/>
    <property type="match status" value="1"/>
</dbReference>
<organism evidence="4 5">
    <name type="scientific">Microvirga brassicacearum</name>
    <dbReference type="NCBI Taxonomy" id="2580413"/>
    <lineage>
        <taxon>Bacteria</taxon>
        <taxon>Pseudomonadati</taxon>
        <taxon>Pseudomonadota</taxon>
        <taxon>Alphaproteobacteria</taxon>
        <taxon>Hyphomicrobiales</taxon>
        <taxon>Methylobacteriaceae</taxon>
        <taxon>Microvirga</taxon>
    </lineage>
</organism>
<accession>A0A5N3PB49</accession>
<dbReference type="PROSITE" id="PS00330">
    <property type="entry name" value="HEMOLYSIN_CALCIUM"/>
    <property type="match status" value="3"/>
</dbReference>
<dbReference type="Pfam" id="PF00353">
    <property type="entry name" value="HemolysinCabind"/>
    <property type="match status" value="1"/>
</dbReference>
<dbReference type="GO" id="GO:0005576">
    <property type="term" value="C:extracellular region"/>
    <property type="evidence" value="ECO:0007669"/>
    <property type="project" value="UniProtKB-SubCell"/>
</dbReference>
<reference evidence="4 5" key="1">
    <citation type="journal article" date="2019" name="Microorganisms">
        <title>Genome Insights into the Novel Species Microvirga brassicacearum, a Rapeseed Endophyte with Biotechnological Potential.</title>
        <authorList>
            <person name="Jimenez-Gomez A."/>
            <person name="Saati-Santamaria Z."/>
            <person name="Igual J.M."/>
            <person name="Rivas R."/>
            <person name="Mateos P.F."/>
            <person name="Garcia-Fraile P."/>
        </authorList>
    </citation>
    <scope>NUCLEOTIDE SEQUENCE [LARGE SCALE GENOMIC DNA]</scope>
    <source>
        <strain evidence="4 5">CDVBN77</strain>
    </source>
</reference>
<dbReference type="GO" id="GO:0016020">
    <property type="term" value="C:membrane"/>
    <property type="evidence" value="ECO:0007669"/>
    <property type="project" value="InterPro"/>
</dbReference>
<protein>
    <recommendedName>
        <fullName evidence="3">Cadherin domain-containing protein</fullName>
    </recommendedName>
</protein>
<dbReference type="PRINTS" id="PR00313">
    <property type="entry name" value="CABNDNGRPT"/>
</dbReference>
<dbReference type="GO" id="GO:0005509">
    <property type="term" value="F:calcium ion binding"/>
    <property type="evidence" value="ECO:0007669"/>
    <property type="project" value="InterPro"/>
</dbReference>
<dbReference type="Proteomes" id="UP000325684">
    <property type="component" value="Unassembled WGS sequence"/>
</dbReference>
<dbReference type="InterPro" id="IPR011049">
    <property type="entry name" value="Serralysin-like_metalloprot_C"/>
</dbReference>
<comment type="subcellular location">
    <subcellularLocation>
        <location evidence="1">Secreted</location>
    </subcellularLocation>
</comment>
<comment type="caution">
    <text evidence="4">The sequence shown here is derived from an EMBL/GenBank/DDBJ whole genome shotgun (WGS) entry which is preliminary data.</text>
</comment>
<dbReference type="CDD" id="cd11304">
    <property type="entry name" value="Cadherin_repeat"/>
    <property type="match status" value="1"/>
</dbReference>
<dbReference type="PANTHER" id="PTHR38340:SF1">
    <property type="entry name" value="S-LAYER PROTEIN"/>
    <property type="match status" value="1"/>
</dbReference>
<proteinExistence type="predicted"/>
<dbReference type="Gene3D" id="2.150.10.10">
    <property type="entry name" value="Serralysin-like metalloprotease, C-terminal"/>
    <property type="match status" value="1"/>
</dbReference>
<sequence length="669" mass="69418">MPISTLDAADAALLAEFNDAADEFAVLAAIDAHAAALLEGDSATRFAELPDNAGRQQAIGLGLKEIADLFGDFTSVAQLKLALEHQIAVEYAKHQFIGAMDAATTAEEMAAAITAHVDLLNEHRQALIAEWGAVAGNPAVAARVAELQAEDYTTVLNDVAARLGDSGFVGDLGASLLDARNALPGGKFFGDGKIIAALDAANDGPDAALLTAFNDAANETTILAAIDTYDASLLEGDSATHFRALPDDAGRQKAIALGVKEIADLFGDFTSVAQLKAALEHQIAVEYAKHQFISAIDSATTADEMAAAISDYAGTLNADRQDLIAEWGAVDGNPAVAARVAVLRASDYTRVLAEITAKLGDGPFLADLAAGVLAARNEMPNDKFFGDVKIIAALDAASNDAPTDISLSNATLAENTGTGAVIGSLTALDDDLGDTFSFKLLDDAGGRFAVQGDKLVVANGTLLDFEQATSHKIVVKVTDSIGASVNKILTLSLSDVLNESAVGSSGSDNLSGGTGNDNLAGGAGDDVLAAGAGNDKIDGGTGNDKLWGGLGKDTLAGGTGKDIFVFNTKPNKKTNLDKVTDFNVKDDTIWLENAIFTKLGRKGSETSPAKLNKKFFSIDGAKDRDDYIVYNKKTGVVSYDLDGSGAKKAVEIVTLKKNLKLTYNDFLVI</sequence>
<dbReference type="EMBL" id="VCMV01000014">
    <property type="protein sequence ID" value="KAB0266921.1"/>
    <property type="molecule type" value="Genomic_DNA"/>
</dbReference>
<dbReference type="PANTHER" id="PTHR38340">
    <property type="entry name" value="S-LAYER PROTEIN"/>
    <property type="match status" value="1"/>
</dbReference>
<keyword evidence="5" id="KW-1185">Reference proteome</keyword>
<dbReference type="InterPro" id="IPR001343">
    <property type="entry name" value="Hemolysn_Ca-bd"/>
</dbReference>
<evidence type="ECO:0000256" key="2">
    <source>
        <dbReference type="ARBA" id="ARBA00022525"/>
    </source>
</evidence>
<dbReference type="OrthoDB" id="9804931at2"/>